<evidence type="ECO:0000259" key="4">
    <source>
        <dbReference type="PROSITE" id="PS50111"/>
    </source>
</evidence>
<keyword evidence="3" id="KW-0472">Membrane</keyword>
<evidence type="ECO:0000256" key="2">
    <source>
        <dbReference type="PROSITE-ProRule" id="PRU00284"/>
    </source>
</evidence>
<keyword evidence="3" id="KW-1133">Transmembrane helix</keyword>
<gene>
    <name evidence="5" type="ORF">EC501_12765</name>
</gene>
<keyword evidence="6" id="KW-1185">Reference proteome</keyword>
<dbReference type="SMART" id="SM00283">
    <property type="entry name" value="MA"/>
    <property type="match status" value="1"/>
</dbReference>
<keyword evidence="3" id="KW-0812">Transmembrane</keyword>
<dbReference type="Proteomes" id="UP000279909">
    <property type="component" value="Unassembled WGS sequence"/>
</dbReference>
<comment type="caution">
    <text evidence="5">The sequence shown here is derived from an EMBL/GenBank/DDBJ whole genome shotgun (WGS) entry which is preliminary data.</text>
</comment>
<keyword evidence="1 2" id="KW-0807">Transducer</keyword>
<proteinExistence type="predicted"/>
<sequence length="512" mass="56338">MIKKKNQTMTQIALGIVVMSIVVTLLGQYTDTFKMSESSICGLGLLTNSTIHNLGIIILVAIPTLLCITSLILYKLSGGLHKSIPLFNTLTLTFGSIALISGSGGMSEFHFSIFMVVATLAYYQKIYLVIVMTVIFTLQHIIGLLFAPLFVFGVIEYPLTMVIVHAVFLVLTSGVVIWQIYNSQKYEKEVEIEKERQKQNVTQSIIQRISSTMTSLAETSKQLVSENEQTLGISHNVANYVNEVSDGAKLQLNKYKENVVRVSEVRKLVEDIENLSLEVDKASADSSLQAKDGSHSIANLNQQMSKTNDTIDESVKIINDLHHHSKTISQILTMISEIAEQTNFLSLNASIESARAGEHGKGFAVVANEVRKLADQSKQSTNKIKEIVSVLSSGINHTVTKMAEVKEGFKIGVQYLKEADQSFKGIIHSTIDVEEKVKGVTVAITDISKRVNDISDSILEGMDLATSASQNTGNVVRSSNEQLTYINEVAHIAQILKDLTNELEEVIETLKV</sequence>
<evidence type="ECO:0000313" key="6">
    <source>
        <dbReference type="Proteomes" id="UP000279909"/>
    </source>
</evidence>
<name>A0A3M8H6D3_9BACI</name>
<evidence type="ECO:0000256" key="1">
    <source>
        <dbReference type="ARBA" id="ARBA00023224"/>
    </source>
</evidence>
<reference evidence="5 6" key="1">
    <citation type="journal article" date="2014" name="Int. J. Syst. Evol. Microbiol.">
        <title>Lysinibacillus halotolerans sp. nov., isolated from saline-alkaline soil.</title>
        <authorList>
            <person name="Kong D."/>
            <person name="Wang Y."/>
            <person name="Zhao B."/>
            <person name="Li Y."/>
            <person name="Song J."/>
            <person name="Zhai Y."/>
            <person name="Zhang C."/>
            <person name="Wang H."/>
            <person name="Chen X."/>
            <person name="Zhao B."/>
            <person name="Ruan Z."/>
        </authorList>
    </citation>
    <scope>NUCLEOTIDE SEQUENCE [LARGE SCALE GENOMIC DNA]</scope>
    <source>
        <strain evidence="5 6">MCCC 1A12703</strain>
    </source>
</reference>
<dbReference type="PANTHER" id="PTHR32089:SF112">
    <property type="entry name" value="LYSOZYME-LIKE PROTEIN-RELATED"/>
    <property type="match status" value="1"/>
</dbReference>
<protein>
    <submittedName>
        <fullName evidence="5">Methyl-accepting chemotaxis protein</fullName>
    </submittedName>
</protein>
<dbReference type="GO" id="GO:0016020">
    <property type="term" value="C:membrane"/>
    <property type="evidence" value="ECO:0007669"/>
    <property type="project" value="InterPro"/>
</dbReference>
<feature type="domain" description="Methyl-accepting transducer" evidence="4">
    <location>
        <begin position="226"/>
        <end position="462"/>
    </location>
</feature>
<feature type="transmembrane region" description="Helical" evidence="3">
    <location>
        <begin position="12"/>
        <end position="30"/>
    </location>
</feature>
<dbReference type="OrthoDB" id="2166737at2"/>
<dbReference type="Pfam" id="PF00015">
    <property type="entry name" value="MCPsignal"/>
    <property type="match status" value="1"/>
</dbReference>
<feature type="transmembrane region" description="Helical" evidence="3">
    <location>
        <begin position="86"/>
        <end position="106"/>
    </location>
</feature>
<dbReference type="AlphaFoldDB" id="A0A3M8H6D3"/>
<organism evidence="5 6">
    <name type="scientific">Lysinibacillus halotolerans</name>
    <dbReference type="NCBI Taxonomy" id="1368476"/>
    <lineage>
        <taxon>Bacteria</taxon>
        <taxon>Bacillati</taxon>
        <taxon>Bacillota</taxon>
        <taxon>Bacilli</taxon>
        <taxon>Bacillales</taxon>
        <taxon>Bacillaceae</taxon>
        <taxon>Lysinibacillus</taxon>
    </lineage>
</organism>
<feature type="transmembrane region" description="Helical" evidence="3">
    <location>
        <begin position="159"/>
        <end position="181"/>
    </location>
</feature>
<dbReference type="InterPro" id="IPR004089">
    <property type="entry name" value="MCPsignal_dom"/>
</dbReference>
<feature type="transmembrane region" description="Helical" evidence="3">
    <location>
        <begin position="126"/>
        <end position="152"/>
    </location>
</feature>
<dbReference type="GO" id="GO:0007165">
    <property type="term" value="P:signal transduction"/>
    <property type="evidence" value="ECO:0007669"/>
    <property type="project" value="UniProtKB-KW"/>
</dbReference>
<accession>A0A3M8H6D3</accession>
<dbReference type="SUPFAM" id="SSF58104">
    <property type="entry name" value="Methyl-accepting chemotaxis protein (MCP) signaling domain"/>
    <property type="match status" value="1"/>
</dbReference>
<dbReference type="CDD" id="cd11386">
    <property type="entry name" value="MCP_signal"/>
    <property type="match status" value="1"/>
</dbReference>
<feature type="transmembrane region" description="Helical" evidence="3">
    <location>
        <begin position="50"/>
        <end position="74"/>
    </location>
</feature>
<evidence type="ECO:0000313" key="5">
    <source>
        <dbReference type="EMBL" id="RNC97978.1"/>
    </source>
</evidence>
<dbReference type="EMBL" id="RHLQ01000033">
    <property type="protein sequence ID" value="RNC97978.1"/>
    <property type="molecule type" value="Genomic_DNA"/>
</dbReference>
<dbReference type="PROSITE" id="PS50111">
    <property type="entry name" value="CHEMOTAXIS_TRANSDUC_2"/>
    <property type="match status" value="1"/>
</dbReference>
<dbReference type="RefSeq" id="WP_122972689.1">
    <property type="nucleotide sequence ID" value="NZ_RHLQ01000033.1"/>
</dbReference>
<evidence type="ECO:0000256" key="3">
    <source>
        <dbReference type="SAM" id="Phobius"/>
    </source>
</evidence>
<dbReference type="PANTHER" id="PTHR32089">
    <property type="entry name" value="METHYL-ACCEPTING CHEMOTAXIS PROTEIN MCPB"/>
    <property type="match status" value="1"/>
</dbReference>
<dbReference type="Gene3D" id="1.10.287.950">
    <property type="entry name" value="Methyl-accepting chemotaxis protein"/>
    <property type="match status" value="1"/>
</dbReference>